<dbReference type="Proteomes" id="UP000035680">
    <property type="component" value="Unassembled WGS sequence"/>
</dbReference>
<evidence type="ECO:0000256" key="6">
    <source>
        <dbReference type="ARBA" id="ARBA00022723"/>
    </source>
</evidence>
<name>A0A0K0F6R4_STRVS</name>
<keyword evidence="8 14" id="KW-0833">Ubl conjugation pathway</keyword>
<protein>
    <recommendedName>
        <fullName evidence="14">E3 ubiquitin protein ligase</fullName>
        <ecNumber evidence="14">2.3.2.27</ecNumber>
    </recommendedName>
</protein>
<keyword evidence="10 14" id="KW-0156">Chromatin regulator</keyword>
<dbReference type="PROSITE" id="PS50089">
    <property type="entry name" value="ZF_RING_2"/>
    <property type="match status" value="1"/>
</dbReference>
<dbReference type="STRING" id="75913.A0A0K0F6R4"/>
<dbReference type="Gene3D" id="3.30.40.10">
    <property type="entry name" value="Zinc/RING finger domain, C3HC4 (zinc finger)"/>
    <property type="match status" value="1"/>
</dbReference>
<feature type="coiled-coil region" evidence="15">
    <location>
        <begin position="579"/>
        <end position="631"/>
    </location>
</feature>
<dbReference type="UniPathway" id="UPA00143"/>
<dbReference type="PROSITE" id="PS00518">
    <property type="entry name" value="ZF_RING_1"/>
    <property type="match status" value="1"/>
</dbReference>
<evidence type="ECO:0000313" key="17">
    <source>
        <dbReference type="Proteomes" id="UP000035680"/>
    </source>
</evidence>
<dbReference type="SUPFAM" id="SSF57850">
    <property type="entry name" value="RING/U-box"/>
    <property type="match status" value="1"/>
</dbReference>
<evidence type="ECO:0000256" key="13">
    <source>
        <dbReference type="PROSITE-ProRule" id="PRU00175"/>
    </source>
</evidence>
<evidence type="ECO:0000256" key="12">
    <source>
        <dbReference type="ARBA" id="ARBA00023242"/>
    </source>
</evidence>
<dbReference type="InterPro" id="IPR001841">
    <property type="entry name" value="Znf_RING"/>
</dbReference>
<evidence type="ECO:0000256" key="9">
    <source>
        <dbReference type="ARBA" id="ARBA00022833"/>
    </source>
</evidence>
<evidence type="ECO:0000256" key="11">
    <source>
        <dbReference type="ARBA" id="ARBA00023054"/>
    </source>
</evidence>
<dbReference type="AlphaFoldDB" id="A0A0K0F6R4"/>
<evidence type="ECO:0000256" key="3">
    <source>
        <dbReference type="ARBA" id="ARBA00004906"/>
    </source>
</evidence>
<keyword evidence="7 13" id="KW-0863">Zinc-finger</keyword>
<dbReference type="Pfam" id="PF00097">
    <property type="entry name" value="zf-C3HC4"/>
    <property type="match status" value="1"/>
</dbReference>
<keyword evidence="11 14" id="KW-0175">Coiled coil</keyword>
<dbReference type="PANTHER" id="PTHR23163:SF0">
    <property type="entry name" value="E3 UBIQUITIN-PROTEIN LIGASE BRE1"/>
    <property type="match status" value="1"/>
</dbReference>
<evidence type="ECO:0000259" key="16">
    <source>
        <dbReference type="PROSITE" id="PS50089"/>
    </source>
</evidence>
<dbReference type="InterPro" id="IPR018957">
    <property type="entry name" value="Znf_C3HC4_RING-type"/>
</dbReference>
<feature type="domain" description="RING-type" evidence="16">
    <location>
        <begin position="803"/>
        <end position="841"/>
    </location>
</feature>
<evidence type="ECO:0000256" key="14">
    <source>
        <dbReference type="RuleBase" id="RU365038"/>
    </source>
</evidence>
<keyword evidence="9 14" id="KW-0862">Zinc</keyword>
<dbReference type="GO" id="GO:0061630">
    <property type="term" value="F:ubiquitin protein ligase activity"/>
    <property type="evidence" value="ECO:0007669"/>
    <property type="project" value="UniProtKB-EC"/>
</dbReference>
<keyword evidence="17" id="KW-1185">Reference proteome</keyword>
<reference evidence="18" key="2">
    <citation type="submission" date="2015-08" db="UniProtKB">
        <authorList>
            <consortium name="WormBaseParasite"/>
        </authorList>
    </citation>
    <scope>IDENTIFICATION</scope>
</reference>
<comment type="catalytic activity">
    <reaction evidence="1 14">
        <text>S-ubiquitinyl-[E2 ubiquitin-conjugating enzyme]-L-cysteine + [acceptor protein]-L-lysine = [E2 ubiquitin-conjugating enzyme]-L-cysteine + N(6)-ubiquitinyl-[acceptor protein]-L-lysine.</text>
        <dbReference type="EC" id="2.3.2.27"/>
    </reaction>
</comment>
<feature type="coiled-coil region" evidence="15">
    <location>
        <begin position="222"/>
        <end position="253"/>
    </location>
</feature>
<keyword evidence="6 14" id="KW-0479">Metal-binding</keyword>
<evidence type="ECO:0000256" key="7">
    <source>
        <dbReference type="ARBA" id="ARBA00022771"/>
    </source>
</evidence>
<evidence type="ECO:0000256" key="8">
    <source>
        <dbReference type="ARBA" id="ARBA00022786"/>
    </source>
</evidence>
<comment type="pathway">
    <text evidence="3 14">Protein modification; protein ubiquitination.</text>
</comment>
<comment type="similarity">
    <text evidence="4 14">Belongs to the BRE1 family.</text>
</comment>
<evidence type="ECO:0000256" key="5">
    <source>
        <dbReference type="ARBA" id="ARBA00022679"/>
    </source>
</evidence>
<dbReference type="InterPro" id="IPR013083">
    <property type="entry name" value="Znf_RING/FYVE/PHD"/>
</dbReference>
<feature type="coiled-coil region" evidence="15">
    <location>
        <begin position="663"/>
        <end position="711"/>
    </location>
</feature>
<keyword evidence="12 14" id="KW-0539">Nucleus</keyword>
<dbReference type="InterPro" id="IPR017907">
    <property type="entry name" value="Znf_RING_CS"/>
</dbReference>
<comment type="subcellular location">
    <subcellularLocation>
        <location evidence="2 14">Nucleus</location>
    </subcellularLocation>
</comment>
<reference evidence="17" key="1">
    <citation type="submission" date="2014-07" db="EMBL/GenBank/DDBJ databases">
        <authorList>
            <person name="Martin A.A"/>
            <person name="De Silva N."/>
        </authorList>
    </citation>
    <scope>NUCLEOTIDE SEQUENCE</scope>
</reference>
<feature type="coiled-coil region" evidence="15">
    <location>
        <begin position="62"/>
        <end position="89"/>
    </location>
</feature>
<dbReference type="PANTHER" id="PTHR23163">
    <property type="entry name" value="RING FINGER PROTEIN-RELATED"/>
    <property type="match status" value="1"/>
</dbReference>
<evidence type="ECO:0000313" key="18">
    <source>
        <dbReference type="WBParaSite" id="SVE_0451000.1"/>
    </source>
</evidence>
<dbReference type="SMART" id="SM00184">
    <property type="entry name" value="RING"/>
    <property type="match status" value="1"/>
</dbReference>
<dbReference type="EC" id="2.3.2.27" evidence="14"/>
<evidence type="ECO:0000256" key="1">
    <source>
        <dbReference type="ARBA" id="ARBA00000900"/>
    </source>
</evidence>
<dbReference type="GO" id="GO:0005634">
    <property type="term" value="C:nucleus"/>
    <property type="evidence" value="ECO:0007669"/>
    <property type="project" value="UniProtKB-SubCell"/>
</dbReference>
<sequence>MLKRDACVISEVDAGLQPIKKAKINDKEVLEFELLKIANIGVGNTIDVDACHVQLYTLSEMYRSRDKEAKKLQDELAAYKKKVQEYKKRYETVVSVTKRCYDTLDNDLMRLGQRFVSGLTREIDSFTDEPDTVFEYEPWENGQMEKHLEKKCANTSSIIDQLINVLVQRLNKCDKMDNFLSRVNVSDEEIKKKLGQATRESQRLTEISGKLQEENRDIIKKTKALQHRTKSLEEQLKQKDEEIQKAYDEERKTRRLYEKLKFRFAWYIKYENKRKDDNESKGKETAEHDSSSVKQIEELEVLKKKYAELENMNECRMNEIKELVERNVQLAHEISELKQNKKEITKDDLINSVEYIALNEKLKRVVVEYEELRQHCNELTTFNLDYIKGLVQFDDAYDAEVLRSKQLIKQLLIESEEIRLKAGDCTSAFMKQVELDKPHGDFLQREIDRLQEYIGALQKKMSIMKHESKRSAMEKEALLKRILAADKKTKEMTNRCYRCRWIESLDGTISSDTEINIDFEKINDIEQVVEKSSDDELRNYFKQFMKLLKGIKTMYDRVETAKDESLKEMFNSDEYLKLSKMHSDQIEKLKEELEKAQQSVSSYAEQFEETDSQLEEEVANSEKLRRELSERDSLYLEQMQSVFDSKQETARANRKLVIMEHCISQLREYIELQKLENDQLKKDSKAAVDALKAKTEEIRMLNEEFKKYEDYQGQLLDQVKHQDIEIQKLRKSEFSLKESIDKYTVDKETYEHKIRRAEEIGSQYKLKYEICKNERNTLRKSVTGGGNDFYIRQISELQSALSCCCCKENRKDTIITKCLHMFCSKCVTQVIETRKRKCPSCATSFGVGDYKPISLE</sequence>
<dbReference type="GO" id="GO:0006325">
    <property type="term" value="P:chromatin organization"/>
    <property type="evidence" value="ECO:0007669"/>
    <property type="project" value="UniProtKB-KW"/>
</dbReference>
<dbReference type="CDD" id="cd16499">
    <property type="entry name" value="RING-HC_Bre1-like"/>
    <property type="match status" value="1"/>
</dbReference>
<evidence type="ECO:0000256" key="10">
    <source>
        <dbReference type="ARBA" id="ARBA00022853"/>
    </source>
</evidence>
<evidence type="ECO:0000256" key="15">
    <source>
        <dbReference type="SAM" id="Coils"/>
    </source>
</evidence>
<accession>A0A0K0F6R4</accession>
<feature type="coiled-coil region" evidence="15">
    <location>
        <begin position="292"/>
        <end position="375"/>
    </location>
</feature>
<dbReference type="InterPro" id="IPR013956">
    <property type="entry name" value="E3_ubiquit_lig_Bre1"/>
</dbReference>
<dbReference type="GO" id="GO:0016567">
    <property type="term" value="P:protein ubiquitination"/>
    <property type="evidence" value="ECO:0007669"/>
    <property type="project" value="UniProtKB-UniRule"/>
</dbReference>
<organism evidence="17 18">
    <name type="scientific">Strongyloides venezuelensis</name>
    <name type="common">Threadworm</name>
    <dbReference type="NCBI Taxonomy" id="75913"/>
    <lineage>
        <taxon>Eukaryota</taxon>
        <taxon>Metazoa</taxon>
        <taxon>Ecdysozoa</taxon>
        <taxon>Nematoda</taxon>
        <taxon>Chromadorea</taxon>
        <taxon>Rhabditida</taxon>
        <taxon>Tylenchina</taxon>
        <taxon>Panagrolaimomorpha</taxon>
        <taxon>Strongyloidoidea</taxon>
        <taxon>Strongyloididae</taxon>
        <taxon>Strongyloides</taxon>
    </lineage>
</organism>
<proteinExistence type="inferred from homology"/>
<evidence type="ECO:0000256" key="2">
    <source>
        <dbReference type="ARBA" id="ARBA00004123"/>
    </source>
</evidence>
<dbReference type="GO" id="GO:0008270">
    <property type="term" value="F:zinc ion binding"/>
    <property type="evidence" value="ECO:0007669"/>
    <property type="project" value="UniProtKB-KW"/>
</dbReference>
<evidence type="ECO:0000256" key="4">
    <source>
        <dbReference type="ARBA" id="ARBA00005555"/>
    </source>
</evidence>
<dbReference type="GO" id="GO:0033503">
    <property type="term" value="C:HULC complex"/>
    <property type="evidence" value="ECO:0007669"/>
    <property type="project" value="TreeGrafter"/>
</dbReference>
<dbReference type="WBParaSite" id="SVE_0451000.1">
    <property type="protein sequence ID" value="SVE_0451000.1"/>
    <property type="gene ID" value="SVE_0451000"/>
</dbReference>
<keyword evidence="5 14" id="KW-0808">Transferase</keyword>